<dbReference type="InterPro" id="IPR020846">
    <property type="entry name" value="MFS_dom"/>
</dbReference>
<dbReference type="PROSITE" id="PS50850">
    <property type="entry name" value="MFS"/>
    <property type="match status" value="1"/>
</dbReference>
<feature type="transmembrane region" description="Helical" evidence="6">
    <location>
        <begin position="141"/>
        <end position="162"/>
    </location>
</feature>
<dbReference type="PANTHER" id="PTHR42718">
    <property type="entry name" value="MAJOR FACILITATOR SUPERFAMILY MULTIDRUG TRANSPORTER MFSC"/>
    <property type="match status" value="1"/>
</dbReference>
<keyword evidence="4 6" id="KW-1133">Transmembrane helix</keyword>
<evidence type="ECO:0000313" key="9">
    <source>
        <dbReference type="Proteomes" id="UP001138997"/>
    </source>
</evidence>
<feature type="domain" description="Major facilitator superfamily (MFS) profile" evidence="7">
    <location>
        <begin position="14"/>
        <end position="470"/>
    </location>
</feature>
<feature type="transmembrane region" description="Helical" evidence="6">
    <location>
        <begin position="415"/>
        <end position="432"/>
    </location>
</feature>
<feature type="transmembrane region" description="Helical" evidence="6">
    <location>
        <begin position="371"/>
        <end position="394"/>
    </location>
</feature>
<feature type="transmembrane region" description="Helical" evidence="6">
    <location>
        <begin position="346"/>
        <end position="365"/>
    </location>
</feature>
<name>A0A9X1STU0_9ACTN</name>
<evidence type="ECO:0000256" key="3">
    <source>
        <dbReference type="ARBA" id="ARBA00022692"/>
    </source>
</evidence>
<dbReference type="PANTHER" id="PTHR42718:SF9">
    <property type="entry name" value="MAJOR FACILITATOR SUPERFAMILY MULTIDRUG TRANSPORTER MFSC"/>
    <property type="match status" value="1"/>
</dbReference>
<feature type="transmembrane region" description="Helical" evidence="6">
    <location>
        <begin position="444"/>
        <end position="465"/>
    </location>
</feature>
<dbReference type="InterPro" id="IPR036259">
    <property type="entry name" value="MFS_trans_sf"/>
</dbReference>
<dbReference type="Gene3D" id="1.20.1250.20">
    <property type="entry name" value="MFS general substrate transporter like domains"/>
    <property type="match status" value="2"/>
</dbReference>
<feature type="transmembrane region" description="Helical" evidence="6">
    <location>
        <begin position="84"/>
        <end position="101"/>
    </location>
</feature>
<keyword evidence="9" id="KW-1185">Reference proteome</keyword>
<comment type="subcellular location">
    <subcellularLocation>
        <location evidence="1">Cell membrane</location>
        <topology evidence="1">Multi-pass membrane protein</topology>
    </subcellularLocation>
</comment>
<evidence type="ECO:0000259" key="7">
    <source>
        <dbReference type="PROSITE" id="PS50850"/>
    </source>
</evidence>
<feature type="transmembrane region" description="Helical" evidence="6">
    <location>
        <begin position="17"/>
        <end position="41"/>
    </location>
</feature>
<protein>
    <submittedName>
        <fullName evidence="8">MFS transporter</fullName>
    </submittedName>
</protein>
<dbReference type="GO" id="GO:0005886">
    <property type="term" value="C:plasma membrane"/>
    <property type="evidence" value="ECO:0007669"/>
    <property type="project" value="UniProtKB-SubCell"/>
</dbReference>
<gene>
    <name evidence="8" type="ORF">LR394_15120</name>
</gene>
<evidence type="ECO:0000256" key="6">
    <source>
        <dbReference type="SAM" id="Phobius"/>
    </source>
</evidence>
<dbReference type="CDD" id="cd17504">
    <property type="entry name" value="MFS_MMR_MDR_like"/>
    <property type="match status" value="1"/>
</dbReference>
<organism evidence="8 9">
    <name type="scientific">Kineosporia babensis</name>
    <dbReference type="NCBI Taxonomy" id="499548"/>
    <lineage>
        <taxon>Bacteria</taxon>
        <taxon>Bacillati</taxon>
        <taxon>Actinomycetota</taxon>
        <taxon>Actinomycetes</taxon>
        <taxon>Kineosporiales</taxon>
        <taxon>Kineosporiaceae</taxon>
        <taxon>Kineosporia</taxon>
    </lineage>
</organism>
<feature type="transmembrane region" description="Helical" evidence="6">
    <location>
        <begin position="174"/>
        <end position="192"/>
    </location>
</feature>
<reference evidence="8" key="1">
    <citation type="submission" date="2021-11" db="EMBL/GenBank/DDBJ databases">
        <title>Streptomyces corallinus and Kineosporia corallina sp. nov., two new coral-derived marine actinobacteria.</title>
        <authorList>
            <person name="Buangrab K."/>
            <person name="Sutthacheep M."/>
            <person name="Yeemin T."/>
            <person name="Harunari E."/>
            <person name="Igarashi Y."/>
            <person name="Sripreechasak P."/>
            <person name="Kanchanasin P."/>
            <person name="Tanasupawat S."/>
            <person name="Phongsopitanun W."/>
        </authorList>
    </citation>
    <scope>NUCLEOTIDE SEQUENCE</scope>
    <source>
        <strain evidence="8">JCM 31032</strain>
    </source>
</reference>
<feature type="transmembrane region" description="Helical" evidence="6">
    <location>
        <begin position="107"/>
        <end position="129"/>
    </location>
</feature>
<evidence type="ECO:0000256" key="5">
    <source>
        <dbReference type="ARBA" id="ARBA00023136"/>
    </source>
</evidence>
<dbReference type="RefSeq" id="WP_231442234.1">
    <property type="nucleotide sequence ID" value="NZ_JAJOMB010000007.1"/>
</dbReference>
<keyword evidence="3 6" id="KW-0812">Transmembrane</keyword>
<evidence type="ECO:0000313" key="8">
    <source>
        <dbReference type="EMBL" id="MCD5312237.1"/>
    </source>
</evidence>
<dbReference type="AlphaFoldDB" id="A0A9X1STU0"/>
<keyword evidence="2" id="KW-0813">Transport</keyword>
<comment type="caution">
    <text evidence="8">The sequence shown here is derived from an EMBL/GenBank/DDBJ whole genome shotgun (WGS) entry which is preliminary data.</text>
</comment>
<dbReference type="GO" id="GO:0022857">
    <property type="term" value="F:transmembrane transporter activity"/>
    <property type="evidence" value="ECO:0007669"/>
    <property type="project" value="InterPro"/>
</dbReference>
<keyword evidence="5 6" id="KW-0472">Membrane</keyword>
<dbReference type="InterPro" id="IPR011701">
    <property type="entry name" value="MFS"/>
</dbReference>
<accession>A0A9X1STU0</accession>
<dbReference type="SUPFAM" id="SSF103473">
    <property type="entry name" value="MFS general substrate transporter"/>
    <property type="match status" value="2"/>
</dbReference>
<dbReference type="Pfam" id="PF07690">
    <property type="entry name" value="MFS_1"/>
    <property type="match status" value="1"/>
</dbReference>
<feature type="transmembrane region" description="Helical" evidence="6">
    <location>
        <begin position="53"/>
        <end position="72"/>
    </location>
</feature>
<sequence length="497" mass="50969">MAAVSPPSTTPTKNHTLLIVGLAMAVINVSLLQTLVVPVLSRIAQQLDADLTAAGWVLTANLLAAAVATPVLGRMGDVYGRRPVMLGIMVTVLIGTMLALFTHSLPLLIAARVLQGASYGLFPLSMGVLREEVPPQRLTQAMALVSATLGVGGVVGLLVTGLLTQGEASYRRPFWFGLAITAIALVIGWFTLPRKQAPNSATSVDWLGAGILGAGLVLLLLPISQGESWGWGSPLTIGMFVASVIVLGAWLVVEGKLAQPLASPKLLADRGVVKANAAGLLIGFGMFSSFLGITDFVQTPDRITGYGFGADVLTASAVYLLPGGVVGVLVAPLIGGLVHRVGGNRALAIGSAFGLVGFAGMALWHTQTWQMIVFGILVQVAVTFGFATLPALLVQAVPPAETGVANSVNSIMRSVGSAVASALTVSLLTAMVSDVHGLPTEGAYVLIFALGGAAFGVVALIGLFGGRSSKPVSVQEEREEAAVGLSGEFSQVSGLAR</sequence>
<evidence type="ECO:0000256" key="1">
    <source>
        <dbReference type="ARBA" id="ARBA00004651"/>
    </source>
</evidence>
<dbReference type="Proteomes" id="UP001138997">
    <property type="component" value="Unassembled WGS sequence"/>
</dbReference>
<feature type="transmembrane region" description="Helical" evidence="6">
    <location>
        <begin position="273"/>
        <end position="293"/>
    </location>
</feature>
<proteinExistence type="predicted"/>
<feature type="transmembrane region" description="Helical" evidence="6">
    <location>
        <begin position="313"/>
        <end position="334"/>
    </location>
</feature>
<dbReference type="EMBL" id="JAJOMB010000007">
    <property type="protein sequence ID" value="MCD5312237.1"/>
    <property type="molecule type" value="Genomic_DNA"/>
</dbReference>
<feature type="transmembrane region" description="Helical" evidence="6">
    <location>
        <begin position="204"/>
        <end position="223"/>
    </location>
</feature>
<feature type="transmembrane region" description="Helical" evidence="6">
    <location>
        <begin position="235"/>
        <end position="253"/>
    </location>
</feature>
<evidence type="ECO:0000256" key="2">
    <source>
        <dbReference type="ARBA" id="ARBA00022448"/>
    </source>
</evidence>
<evidence type="ECO:0000256" key="4">
    <source>
        <dbReference type="ARBA" id="ARBA00022989"/>
    </source>
</evidence>